<dbReference type="AlphaFoldDB" id="A0A8D3WIT9"/>
<reference evidence="1 2" key="1">
    <citation type="submission" date="2011-01" db="EMBL/GenBank/DDBJ databases">
        <title>Complete sequence of chromosome of Streptomyces flavogriseus ATCC 33331.</title>
        <authorList>
            <consortium name="US DOE Joint Genome Institute"/>
            <person name="Lucas S."/>
            <person name="Copeland A."/>
            <person name="Lapidus A."/>
            <person name="Cheng J.-F."/>
            <person name="Goodwin L."/>
            <person name="Pitluck S."/>
            <person name="Davenport K."/>
            <person name="Detter J.C."/>
            <person name="Han C."/>
            <person name="Tapia R."/>
            <person name="Land M."/>
            <person name="Hauser L."/>
            <person name="Kyrpides N."/>
            <person name="Ivanova N."/>
            <person name="Ovchinnikova G."/>
            <person name="Pagani I."/>
            <person name="Brumm P."/>
            <person name="Mead D."/>
            <person name="Woyke T."/>
        </authorList>
    </citation>
    <scope>NUCLEOTIDE SEQUENCE [LARGE SCALE GENOMIC DNA]</scope>
    <source>
        <strain evidence="2">ATCC 33331 / IAF-45CD</strain>
    </source>
</reference>
<dbReference type="Proteomes" id="UP000002066">
    <property type="component" value="Chromosome"/>
</dbReference>
<protein>
    <submittedName>
        <fullName evidence="1">Uncharacterized protein</fullName>
    </submittedName>
</protein>
<evidence type="ECO:0000313" key="2">
    <source>
        <dbReference type="Proteomes" id="UP000002066"/>
    </source>
</evidence>
<dbReference type="EMBL" id="CP002475">
    <property type="protein sequence ID" value="ADW05800.1"/>
    <property type="molecule type" value="Genomic_DNA"/>
</dbReference>
<proteinExistence type="predicted"/>
<organism evidence="1 2">
    <name type="scientific">Streptomyces pratensis (strain ATCC 33331 / IAF-45CD)</name>
    <dbReference type="NCBI Taxonomy" id="591167"/>
    <lineage>
        <taxon>Bacteria</taxon>
        <taxon>Bacillati</taxon>
        <taxon>Actinomycetota</taxon>
        <taxon>Actinomycetes</taxon>
        <taxon>Kitasatosporales</taxon>
        <taxon>Streptomycetaceae</taxon>
        <taxon>Streptomyces</taxon>
    </lineage>
</organism>
<gene>
    <name evidence="1" type="ordered locus">Sfla_4392</name>
</gene>
<name>A0A8D3WIT9_STRFA</name>
<dbReference type="KEGG" id="sfa:Sfla_4392"/>
<sequence length="47" mass="4565">MKRAPSALLPRGGEAVGDFFACPGAVLRSGTPVADGVAPTAPADAAQ</sequence>
<evidence type="ECO:0000313" key="1">
    <source>
        <dbReference type="EMBL" id="ADW05800.1"/>
    </source>
</evidence>
<accession>A0A8D3WIT9</accession>